<dbReference type="InterPro" id="IPR029044">
    <property type="entry name" value="Nucleotide-diphossugar_trans"/>
</dbReference>
<organism evidence="4 5">
    <name type="scientific">Phenylobacterium zucineum (strain HLK1)</name>
    <dbReference type="NCBI Taxonomy" id="450851"/>
    <lineage>
        <taxon>Bacteria</taxon>
        <taxon>Pseudomonadati</taxon>
        <taxon>Pseudomonadota</taxon>
        <taxon>Alphaproteobacteria</taxon>
        <taxon>Caulobacterales</taxon>
        <taxon>Caulobacteraceae</taxon>
        <taxon>Phenylobacterium</taxon>
    </lineage>
</organism>
<dbReference type="EMBL" id="CP000747">
    <property type="protein sequence ID" value="ACG76616.1"/>
    <property type="molecule type" value="Genomic_DNA"/>
</dbReference>
<dbReference type="Gene3D" id="3.90.550.10">
    <property type="entry name" value="Spore Coat Polysaccharide Biosynthesis Protein SpsA, Chain A"/>
    <property type="match status" value="1"/>
</dbReference>
<keyword evidence="5" id="KW-1185">Reference proteome</keyword>
<evidence type="ECO:0000313" key="5">
    <source>
        <dbReference type="Proteomes" id="UP000001868"/>
    </source>
</evidence>
<dbReference type="GO" id="GO:0016779">
    <property type="term" value="F:nucleotidyltransferase activity"/>
    <property type="evidence" value="ECO:0007669"/>
    <property type="project" value="UniProtKB-KW"/>
</dbReference>
<dbReference type="InterPro" id="IPR050065">
    <property type="entry name" value="GlmU-like"/>
</dbReference>
<evidence type="ECO:0000313" key="4">
    <source>
        <dbReference type="EMBL" id="ACG76616.1"/>
    </source>
</evidence>
<dbReference type="AlphaFoldDB" id="B4RD12"/>
<evidence type="ECO:0000259" key="3">
    <source>
        <dbReference type="Pfam" id="PF00483"/>
    </source>
</evidence>
<sequence length="238" mass="25769">MSQAPTTAMVLAAGLGTRMRPLTDTTPKCLVPVAGRPLIDHVLDELVAAGVTRAVVNVHHFADQVEAHLARRTDLEIRISDERAELLDSGGGIQHARPLLGDEPIFVANIDSLWITEGEPPLETLKRVWDPAAMDILLLLVRRGHGLGFEGPNGFFMDAQGRLTHSVAPKPPTPYANTGFGILKPQVLDASPRTGPFSILPVWHELQAAGRLRGVAMDAFWMHVGDPAAREAAEQRLS</sequence>
<dbReference type="STRING" id="450851.PHZ_c0202"/>
<accession>B4RD12</accession>
<evidence type="ECO:0000256" key="2">
    <source>
        <dbReference type="ARBA" id="ARBA00022695"/>
    </source>
</evidence>
<dbReference type="Proteomes" id="UP000001868">
    <property type="component" value="Chromosome"/>
</dbReference>
<protein>
    <submittedName>
        <fullName evidence="4">Mannose-1-phosphate guanyltransferase</fullName>
    </submittedName>
</protein>
<gene>
    <name evidence="4" type="ordered locus">PHZ_c0202</name>
</gene>
<dbReference type="Pfam" id="PF00483">
    <property type="entry name" value="NTP_transferase"/>
    <property type="match status" value="1"/>
</dbReference>
<dbReference type="CDD" id="cd06422">
    <property type="entry name" value="NTP_transferase_like_1"/>
    <property type="match status" value="1"/>
</dbReference>
<dbReference type="PANTHER" id="PTHR43584">
    <property type="entry name" value="NUCLEOTIDYL TRANSFERASE"/>
    <property type="match status" value="1"/>
</dbReference>
<reference evidence="4 5" key="1">
    <citation type="journal article" date="2008" name="BMC Genomics">
        <title>Complete genome of Phenylobacterium zucineum - a novel facultative intracellular bacterium isolated from human erythroleukemia cell line K562.</title>
        <authorList>
            <person name="Luo Y."/>
            <person name="Xu X."/>
            <person name="Ding Z."/>
            <person name="Liu Z."/>
            <person name="Zhang B."/>
            <person name="Yan Z."/>
            <person name="Sun J."/>
            <person name="Hu S."/>
            <person name="Hu X."/>
        </authorList>
    </citation>
    <scope>NUCLEOTIDE SEQUENCE [LARGE SCALE GENOMIC DNA]</scope>
    <source>
        <strain evidence="4 5">HLK1</strain>
    </source>
</reference>
<keyword evidence="1 4" id="KW-0808">Transferase</keyword>
<dbReference type="HOGENOM" id="CLU_029499_2_1_5"/>
<name>B4RD12_PHEZH</name>
<dbReference type="eggNOG" id="COG1208">
    <property type="taxonomic scope" value="Bacteria"/>
</dbReference>
<dbReference type="RefSeq" id="WP_012520764.1">
    <property type="nucleotide sequence ID" value="NC_011144.1"/>
</dbReference>
<dbReference type="InterPro" id="IPR005835">
    <property type="entry name" value="NTP_transferase_dom"/>
</dbReference>
<dbReference type="KEGG" id="pzu:PHZ_c0202"/>
<feature type="domain" description="Nucleotidyl transferase" evidence="3">
    <location>
        <begin position="8"/>
        <end position="108"/>
    </location>
</feature>
<proteinExistence type="predicted"/>
<evidence type="ECO:0000256" key="1">
    <source>
        <dbReference type="ARBA" id="ARBA00022679"/>
    </source>
</evidence>
<keyword evidence="2" id="KW-0548">Nucleotidyltransferase</keyword>
<dbReference type="PANTHER" id="PTHR43584:SF8">
    <property type="entry name" value="N-ACETYLMURAMATE ALPHA-1-PHOSPHATE URIDYLYLTRANSFERASE"/>
    <property type="match status" value="1"/>
</dbReference>
<dbReference type="SUPFAM" id="SSF53448">
    <property type="entry name" value="Nucleotide-diphospho-sugar transferases"/>
    <property type="match status" value="1"/>
</dbReference>